<dbReference type="AlphaFoldDB" id="A0A072PPB5"/>
<evidence type="ECO:0000256" key="1">
    <source>
        <dbReference type="SAM" id="MobiDB-lite"/>
    </source>
</evidence>
<dbReference type="InterPro" id="IPR048379">
    <property type="entry name" value="Rad26-like_C"/>
</dbReference>
<dbReference type="EMBL" id="AMGV01000004">
    <property type="protein sequence ID" value="KEF57325.1"/>
    <property type="molecule type" value="Genomic_DNA"/>
</dbReference>
<feature type="region of interest" description="Disordered" evidence="1">
    <location>
        <begin position="281"/>
        <end position="355"/>
    </location>
</feature>
<feature type="compositionally biased region" description="Basic and acidic residues" evidence="1">
    <location>
        <begin position="102"/>
        <end position="124"/>
    </location>
</feature>
<dbReference type="RefSeq" id="XP_013259915.1">
    <property type="nucleotide sequence ID" value="XM_013404461.1"/>
</dbReference>
<dbReference type="OrthoDB" id="5245063at2759"/>
<accession>A0A072PPB5</accession>
<dbReference type="Proteomes" id="UP000027920">
    <property type="component" value="Unassembled WGS sequence"/>
</dbReference>
<dbReference type="GeneID" id="25280168"/>
<dbReference type="Pfam" id="PF12331">
    <property type="entry name" value="Rad26-like_helical_rpts"/>
    <property type="match status" value="1"/>
</dbReference>
<name>A0A072PPB5_9EURO</name>
<dbReference type="HOGENOM" id="CLU_013058_2_0_1"/>
<evidence type="ECO:0000313" key="6">
    <source>
        <dbReference type="Proteomes" id="UP000027920"/>
    </source>
</evidence>
<keyword evidence="6" id="KW-1185">Reference proteome</keyword>
<feature type="domain" description="Rad26-like helical repeats" evidence="2">
    <location>
        <begin position="496"/>
        <end position="721"/>
    </location>
</feature>
<dbReference type="STRING" id="1182545.A0A072PPB5"/>
<dbReference type="VEuPathDB" id="FungiDB:A1O9_05242"/>
<feature type="region of interest" description="Disordered" evidence="1">
    <location>
        <begin position="98"/>
        <end position="124"/>
    </location>
</feature>
<dbReference type="InterPro" id="IPR022093">
    <property type="entry name" value="Rad26-like_helical"/>
</dbReference>
<evidence type="ECO:0000259" key="3">
    <source>
        <dbReference type="Pfam" id="PF21046"/>
    </source>
</evidence>
<feature type="domain" description="Rad26-like N-terminal" evidence="4">
    <location>
        <begin position="394"/>
        <end position="439"/>
    </location>
</feature>
<organism evidence="5 6">
    <name type="scientific">Exophiala aquamarina CBS 119918</name>
    <dbReference type="NCBI Taxonomy" id="1182545"/>
    <lineage>
        <taxon>Eukaryota</taxon>
        <taxon>Fungi</taxon>
        <taxon>Dikarya</taxon>
        <taxon>Ascomycota</taxon>
        <taxon>Pezizomycotina</taxon>
        <taxon>Eurotiomycetes</taxon>
        <taxon>Chaetothyriomycetidae</taxon>
        <taxon>Chaetothyriales</taxon>
        <taxon>Herpotrichiellaceae</taxon>
        <taxon>Exophiala</taxon>
    </lineage>
</organism>
<protein>
    <recommendedName>
        <fullName evidence="7">DNA repair protein Rad26</fullName>
    </recommendedName>
</protein>
<evidence type="ECO:0000259" key="4">
    <source>
        <dbReference type="Pfam" id="PF21048"/>
    </source>
</evidence>
<evidence type="ECO:0000259" key="2">
    <source>
        <dbReference type="Pfam" id="PF12331"/>
    </source>
</evidence>
<evidence type="ECO:0008006" key="7">
    <source>
        <dbReference type="Google" id="ProtNLM"/>
    </source>
</evidence>
<dbReference type="Pfam" id="PF21048">
    <property type="entry name" value="Rad26-like_N"/>
    <property type="match status" value="1"/>
</dbReference>
<gene>
    <name evidence="5" type="ORF">A1O9_05242</name>
</gene>
<feature type="compositionally biased region" description="Polar residues" evidence="1">
    <location>
        <begin position="290"/>
        <end position="299"/>
    </location>
</feature>
<comment type="caution">
    <text evidence="5">The sequence shown here is derived from an EMBL/GenBank/DDBJ whole genome shotgun (WGS) entry which is preliminary data.</text>
</comment>
<proteinExistence type="predicted"/>
<reference evidence="5 6" key="1">
    <citation type="submission" date="2013-03" db="EMBL/GenBank/DDBJ databases">
        <title>The Genome Sequence of Exophiala aquamarina CBS 119918.</title>
        <authorList>
            <consortium name="The Broad Institute Genomics Platform"/>
            <person name="Cuomo C."/>
            <person name="de Hoog S."/>
            <person name="Gorbushina A."/>
            <person name="Walker B."/>
            <person name="Young S.K."/>
            <person name="Zeng Q."/>
            <person name="Gargeya S."/>
            <person name="Fitzgerald M."/>
            <person name="Haas B."/>
            <person name="Abouelleil A."/>
            <person name="Allen A.W."/>
            <person name="Alvarado L."/>
            <person name="Arachchi H.M."/>
            <person name="Berlin A.M."/>
            <person name="Chapman S.B."/>
            <person name="Gainer-Dewar J."/>
            <person name="Goldberg J."/>
            <person name="Griggs A."/>
            <person name="Gujja S."/>
            <person name="Hansen M."/>
            <person name="Howarth C."/>
            <person name="Imamovic A."/>
            <person name="Ireland A."/>
            <person name="Larimer J."/>
            <person name="McCowan C."/>
            <person name="Murphy C."/>
            <person name="Pearson M."/>
            <person name="Poon T.W."/>
            <person name="Priest M."/>
            <person name="Roberts A."/>
            <person name="Saif S."/>
            <person name="Shea T."/>
            <person name="Sisk P."/>
            <person name="Sykes S."/>
            <person name="Wortman J."/>
            <person name="Nusbaum C."/>
            <person name="Birren B."/>
        </authorList>
    </citation>
    <scope>NUCLEOTIDE SEQUENCE [LARGE SCALE GENOMIC DNA]</scope>
    <source>
        <strain evidence="5 6">CBS 119918</strain>
    </source>
</reference>
<evidence type="ECO:0000313" key="5">
    <source>
        <dbReference type="EMBL" id="KEF57325.1"/>
    </source>
</evidence>
<dbReference type="Pfam" id="PF21046">
    <property type="entry name" value="Rad26-like_C"/>
    <property type="match status" value="1"/>
</dbReference>
<feature type="domain" description="Rad26-like C-terminal" evidence="3">
    <location>
        <begin position="728"/>
        <end position="791"/>
    </location>
</feature>
<sequence>MNGMVDNGGEIDLFDDEDDFDNLSESALQELEHNAILSQRQRLVQANALPKPVFHPRPRSNLATHLLNPTENYFEDDSFELVGDEGVATPVEEYEALPSRPQMRDETAQREQFRQQRYGESHSRPAHIADRLQTQNQRAPVQPLPSDGRYHGVPTIPDQMVLDGPSQRVNMPQVCGSTPFPPRLEDVLREREQLAKDLRAANDAVSMQKGEISIIRANAEKENKIFDRQITSLKKSIEEEATKHKAAMDAISEKNRQLTTRYQFLQQEHNQEVQNIKALKQRLKGRPEAEQQSNINSTPKRGMAGFLRDGFDDDDVMLLSPSKSARRSKPSTPAAANKRKRKAGGTSPVKALPLRLSGAAPPEISPLRPSVAQPDIRPAIVIRKDPEAERDLRFLQSILDYRVKISREILLESLMKFSLPSKPSKTFSNILLEGIAQLSGKRVAYGLLQIFIDLWFRSIKDQYYLPICLLQELVSYILDVEMFVLDKEIITNLVPLLQASISLNAEKRFKHSPVSQSSFGKFRATPQSVLIHEVNGTACLDLLLTVAYTISDEPELIDHFWRLMDPEFVLMMLNAWQPISDITLNLRLLATSIFPNTFGSIASTPEEQEKIEHWIVNRVCWLLWETPKVDEGLPPYTPNQLCQLRLEVVDLLTEIAITSSPYPHDEANHHGSLLIASDTHAIARIVRSLYDEVAAMYLLTPTHALHAEIVNRGIRVFHHVLTMHSANIDLQEKLSLINGGVHKHRVVLTRLAFSQGFYVDRLITDDTVAMATSLLEESVTPYEADELIEAFPGFKGRSSQIHTEPMEFEDI</sequence>
<dbReference type="InterPro" id="IPR048380">
    <property type="entry name" value="Rad26-like_N"/>
</dbReference>